<dbReference type="GO" id="GO:0003824">
    <property type="term" value="F:catalytic activity"/>
    <property type="evidence" value="ECO:0007669"/>
    <property type="project" value="InterPro"/>
</dbReference>
<dbReference type="AlphaFoldDB" id="A0A1Y6CEZ1"/>
<name>A0A1Y6CEZ1_9BACT</name>
<dbReference type="Pfam" id="PF01425">
    <property type="entry name" value="Amidase"/>
    <property type="match status" value="1"/>
</dbReference>
<evidence type="ECO:0000313" key="3">
    <source>
        <dbReference type="EMBL" id="SMF60087.1"/>
    </source>
</evidence>
<accession>A0A1Y6CEZ1</accession>
<evidence type="ECO:0000259" key="2">
    <source>
        <dbReference type="Pfam" id="PF01425"/>
    </source>
</evidence>
<dbReference type="SUPFAM" id="SSF75304">
    <property type="entry name" value="Amidase signature (AS) enzymes"/>
    <property type="match status" value="1"/>
</dbReference>
<reference evidence="4" key="1">
    <citation type="submission" date="2017-04" db="EMBL/GenBank/DDBJ databases">
        <authorList>
            <person name="Varghese N."/>
            <person name="Submissions S."/>
        </authorList>
    </citation>
    <scope>NUCLEOTIDE SEQUENCE [LARGE SCALE GENOMIC DNA]</scope>
    <source>
        <strain evidence="4">RKEM611</strain>
    </source>
</reference>
<comment type="similarity">
    <text evidence="1">Belongs to the amidase family.</text>
</comment>
<protein>
    <submittedName>
        <fullName evidence="3">Amidase</fullName>
    </submittedName>
</protein>
<dbReference type="InterPro" id="IPR036928">
    <property type="entry name" value="AS_sf"/>
</dbReference>
<keyword evidence="4" id="KW-1185">Reference proteome</keyword>
<evidence type="ECO:0000256" key="1">
    <source>
        <dbReference type="ARBA" id="ARBA00009199"/>
    </source>
</evidence>
<feature type="domain" description="Amidase" evidence="2">
    <location>
        <begin position="24"/>
        <end position="445"/>
    </location>
</feature>
<dbReference type="RefSeq" id="WP_132322839.1">
    <property type="nucleotide sequence ID" value="NZ_FWZT01000020.1"/>
</dbReference>
<sequence>MDFLKLDAIGQAEAIRNGDLDPKELMAAVLAVIEAKNPTINAVCSVAMETAWEKSSQRLQGPFAGVPFLIKDLLPYPGMRNSFGSRLFASHMATEAPDYVSAIDQSGLICIGKTAASEFGLLGSTESILEGVCKNPLDLSRSPGGSSGGAAAAVASGMVAMAHASDGGGSIRIPASHCGLFGFKPSHGRSRSALMAPEPYPIPLLVDHCISRTVRDSAQFLAITENTSKSRIYAPIGYVSGPRKIQYTIGYYLDDTSGNPAPMDAQRVLKETISRCRDLGHKLVELPSPKVDAEMLGEAFFAFAGSAIDNISQMMAPFLPSPIDDKLLEPFTLWVMNKFQGTSSERLVTLAKILKETHIMMTGFLQQVDMVLSPTQPGEARPIGYLSPDLDPELLMTRTQSLAGFTVLYNIAGAPAMSLPIGVGSSGLPIGSQFASSAGRDEDLLNLAYQLLT</sequence>
<dbReference type="Proteomes" id="UP000192907">
    <property type="component" value="Unassembled WGS sequence"/>
</dbReference>
<dbReference type="InterPro" id="IPR020556">
    <property type="entry name" value="Amidase_CS"/>
</dbReference>
<dbReference type="InterPro" id="IPR023631">
    <property type="entry name" value="Amidase_dom"/>
</dbReference>
<proteinExistence type="inferred from homology"/>
<organism evidence="3 4">
    <name type="scientific">Pseudobacteriovorax antillogorgiicola</name>
    <dbReference type="NCBI Taxonomy" id="1513793"/>
    <lineage>
        <taxon>Bacteria</taxon>
        <taxon>Pseudomonadati</taxon>
        <taxon>Bdellovibrionota</taxon>
        <taxon>Oligoflexia</taxon>
        <taxon>Oligoflexales</taxon>
        <taxon>Pseudobacteriovoracaceae</taxon>
        <taxon>Pseudobacteriovorax</taxon>
    </lineage>
</organism>
<dbReference type="InterPro" id="IPR000120">
    <property type="entry name" value="Amidase"/>
</dbReference>
<dbReference type="PROSITE" id="PS00571">
    <property type="entry name" value="AMIDASES"/>
    <property type="match status" value="1"/>
</dbReference>
<dbReference type="PANTHER" id="PTHR11895">
    <property type="entry name" value="TRANSAMIDASE"/>
    <property type="match status" value="1"/>
</dbReference>
<gene>
    <name evidence="3" type="ORF">SAMN06296036_12089</name>
</gene>
<dbReference type="Gene3D" id="3.90.1300.10">
    <property type="entry name" value="Amidase signature (AS) domain"/>
    <property type="match status" value="1"/>
</dbReference>
<dbReference type="EMBL" id="FWZT01000020">
    <property type="protein sequence ID" value="SMF60087.1"/>
    <property type="molecule type" value="Genomic_DNA"/>
</dbReference>
<dbReference type="STRING" id="1513793.SAMN06296036_12089"/>
<dbReference type="OrthoDB" id="5287888at2"/>
<evidence type="ECO:0000313" key="4">
    <source>
        <dbReference type="Proteomes" id="UP000192907"/>
    </source>
</evidence>
<dbReference type="PANTHER" id="PTHR11895:SF7">
    <property type="entry name" value="GLUTAMYL-TRNA(GLN) AMIDOTRANSFERASE SUBUNIT A, MITOCHONDRIAL"/>
    <property type="match status" value="1"/>
</dbReference>